<dbReference type="GO" id="GO:0031464">
    <property type="term" value="C:Cul4A-RING E3 ubiquitin ligase complex"/>
    <property type="evidence" value="ECO:0007669"/>
    <property type="project" value="TreeGrafter"/>
</dbReference>
<dbReference type="AlphaFoldDB" id="A0A5J4NU29"/>
<evidence type="ECO:0000313" key="3">
    <source>
        <dbReference type="Proteomes" id="UP000324629"/>
    </source>
</evidence>
<dbReference type="SMART" id="SM00320">
    <property type="entry name" value="WD40"/>
    <property type="match status" value="5"/>
</dbReference>
<feature type="repeat" description="WD" evidence="1">
    <location>
        <begin position="138"/>
        <end position="164"/>
    </location>
</feature>
<reference evidence="2 3" key="1">
    <citation type="journal article" date="2019" name="Gigascience">
        <title>Whole-genome sequence of the oriental lung fluke Paragonimus westermani.</title>
        <authorList>
            <person name="Oey H."/>
            <person name="Zakrzewski M."/>
            <person name="Narain K."/>
            <person name="Devi K.R."/>
            <person name="Agatsuma T."/>
            <person name="Nawaratna S."/>
            <person name="Gobert G.N."/>
            <person name="Jones M.K."/>
            <person name="Ragan M.A."/>
            <person name="McManus D.P."/>
            <person name="Krause L."/>
        </authorList>
    </citation>
    <scope>NUCLEOTIDE SEQUENCE [LARGE SCALE GENOMIC DNA]</scope>
    <source>
        <strain evidence="2 3">IND2009</strain>
    </source>
</reference>
<proteinExistence type="predicted"/>
<dbReference type="Proteomes" id="UP000324629">
    <property type="component" value="Unassembled WGS sequence"/>
</dbReference>
<comment type="caution">
    <text evidence="2">The sequence shown here is derived from an EMBL/GenBank/DDBJ whole genome shotgun (WGS) entry which is preliminary data.</text>
</comment>
<dbReference type="GO" id="GO:0000109">
    <property type="term" value="C:nucleotide-excision repair complex"/>
    <property type="evidence" value="ECO:0007669"/>
    <property type="project" value="TreeGrafter"/>
</dbReference>
<gene>
    <name evidence="2" type="ORF">DEA37_0001048</name>
</gene>
<evidence type="ECO:0000256" key="1">
    <source>
        <dbReference type="PROSITE-ProRule" id="PRU00221"/>
    </source>
</evidence>
<dbReference type="Pfam" id="PF00400">
    <property type="entry name" value="WD40"/>
    <property type="match status" value="2"/>
</dbReference>
<dbReference type="InterPro" id="IPR042238">
    <property type="entry name" value="Rad28/ERCC8/Ckn1/ATCSA-1"/>
</dbReference>
<protein>
    <submittedName>
        <fullName evidence="2">DNA excision repair protein ERCC-8</fullName>
    </submittedName>
</protein>
<dbReference type="SUPFAM" id="SSF50978">
    <property type="entry name" value="WD40 repeat-like"/>
    <property type="match status" value="1"/>
</dbReference>
<dbReference type="GO" id="GO:0000209">
    <property type="term" value="P:protein polyubiquitination"/>
    <property type="evidence" value="ECO:0007669"/>
    <property type="project" value="TreeGrafter"/>
</dbReference>
<name>A0A5J4NU29_9TREM</name>
<dbReference type="InterPro" id="IPR036322">
    <property type="entry name" value="WD40_repeat_dom_sf"/>
</dbReference>
<dbReference type="InterPro" id="IPR001680">
    <property type="entry name" value="WD40_rpt"/>
</dbReference>
<dbReference type="GO" id="GO:0043161">
    <property type="term" value="P:proteasome-mediated ubiquitin-dependent protein catabolic process"/>
    <property type="evidence" value="ECO:0007669"/>
    <property type="project" value="TreeGrafter"/>
</dbReference>
<feature type="non-terminal residue" evidence="2">
    <location>
        <position position="1"/>
    </location>
</feature>
<dbReference type="EMBL" id="QNGE01000816">
    <property type="protein sequence ID" value="KAA3679195.1"/>
    <property type="molecule type" value="Genomic_DNA"/>
</dbReference>
<organism evidence="2 3">
    <name type="scientific">Paragonimus westermani</name>
    <dbReference type="NCBI Taxonomy" id="34504"/>
    <lineage>
        <taxon>Eukaryota</taxon>
        <taxon>Metazoa</taxon>
        <taxon>Spiralia</taxon>
        <taxon>Lophotrochozoa</taxon>
        <taxon>Platyhelminthes</taxon>
        <taxon>Trematoda</taxon>
        <taxon>Digenea</taxon>
        <taxon>Plagiorchiida</taxon>
        <taxon>Troglotremata</taxon>
        <taxon>Troglotrematidae</taxon>
        <taxon>Paragonimus</taxon>
    </lineage>
</organism>
<keyword evidence="3" id="KW-1185">Reference proteome</keyword>
<dbReference type="InterPro" id="IPR015943">
    <property type="entry name" value="WD40/YVTN_repeat-like_dom_sf"/>
</dbReference>
<dbReference type="Gene3D" id="2.130.10.10">
    <property type="entry name" value="YVTN repeat-like/Quinoprotein amine dehydrogenase"/>
    <property type="match status" value="1"/>
</dbReference>
<dbReference type="PANTHER" id="PTHR46202">
    <property type="entry name" value="DNA EXCISION REPAIR PROTEIN ERCC-8"/>
    <property type="match status" value="1"/>
</dbReference>
<keyword evidence="1" id="KW-0853">WD repeat</keyword>
<evidence type="ECO:0000313" key="2">
    <source>
        <dbReference type="EMBL" id="KAA3679195.1"/>
    </source>
</evidence>
<dbReference type="PANTHER" id="PTHR46202:SF1">
    <property type="entry name" value="DNA EXCISION REPAIR PROTEIN ERCC-8"/>
    <property type="match status" value="1"/>
</dbReference>
<dbReference type="GO" id="GO:0006283">
    <property type="term" value="P:transcription-coupled nucleotide-excision repair"/>
    <property type="evidence" value="ECO:0007669"/>
    <property type="project" value="InterPro"/>
</dbReference>
<accession>A0A5J4NU29</accession>
<sequence length="507" mass="56131">FPTSVVLFFWNEVNLSAMLLSNYLRHELRWRIGSFRAAHLSPRMLQLDVDYDVVFRSSAPGSIRDIVLEELESRYLLAGYQDGSIVLFDVESYTLSDLQQHVCHQLDRVDNLPKAFSLHRQRAAGLSPSVCIQWYPVDSGVFFTASLDKTVKLWDTNRLECVDVVELSASISWIALSDSSTTHNLVAAALRRAEHSCAVLVDPVIGAPALTLTGGHSPTGSSTIVWSPRSAHTVITGGHDGRILYWDIRAPSKPFCSLDKYFNPDAPTTCSPEAVAHTGPVLSFSFSVDGLHLISWGGAGSDENALCLRMWSSGPDDYTTANLDHVPQCRPRLRPVNFGTIYLNSGAAESLTRSAGQLPVAESTLSHSMLRALGPNDTRMRHTHTPVRMAAVEGMAGDAWGAQSVYLYVPCRSRLLMALAAKQYAPSRMVNRHYDRASLIMRRSKSHTGIFHTSIVDQRVESERVALDQVRACVWNKRKEELYSCGMDGNLFVWPLYLSMSSADDLG</sequence>
<dbReference type="PROSITE" id="PS50082">
    <property type="entry name" value="WD_REPEATS_2"/>
    <property type="match status" value="1"/>
</dbReference>